<evidence type="ECO:0000259" key="1">
    <source>
        <dbReference type="Pfam" id="PF05050"/>
    </source>
</evidence>
<gene>
    <name evidence="2" type="ORF">QTG54_008209</name>
</gene>
<dbReference type="SUPFAM" id="SSF53335">
    <property type="entry name" value="S-adenosyl-L-methionine-dependent methyltransferases"/>
    <property type="match status" value="1"/>
</dbReference>
<evidence type="ECO:0000313" key="2">
    <source>
        <dbReference type="EMBL" id="KAK1740957.1"/>
    </source>
</evidence>
<dbReference type="AlphaFoldDB" id="A0AAD8Y7J2"/>
<dbReference type="GO" id="GO:0032259">
    <property type="term" value="P:methylation"/>
    <property type="evidence" value="ECO:0007669"/>
    <property type="project" value="UniProtKB-KW"/>
</dbReference>
<proteinExistence type="predicted"/>
<sequence>MARSISKYYRPLFIGVTFTALSLKSFSNYRLLPPQEKETTLPTIKNFPENAIQRNAGTGWKLMNLMESKRGVEICDFVPFTSTTGKTAKMCVHTIRDMVSNSIRNNNRWGDCDPLPARWNAAKTGAKNEVYVEIGANIGSCVMEMLMSTDANIVAFEPTPRNYEILSRTIYLLGPEYQKRVALFPIALGSVSVKSQVYSGEGNMGNSVVGKPIKDFGQQQLNEPVDIFIERIDSILSHSVSEPLMKLDAQGFECQILDGMSPEIATNIRQIKFELAGKWLRQQGCMDLLPRLRNFGYVINDEKGDVIVADSVNCGVCDAYATKK</sequence>
<dbReference type="PANTHER" id="PTHR34203">
    <property type="entry name" value="METHYLTRANSFERASE, FKBM FAMILY PROTEIN"/>
    <property type="match status" value="1"/>
</dbReference>
<dbReference type="InterPro" id="IPR029063">
    <property type="entry name" value="SAM-dependent_MTases_sf"/>
</dbReference>
<accession>A0AAD8Y7J2</accession>
<comment type="caution">
    <text evidence="2">The sequence shown here is derived from an EMBL/GenBank/DDBJ whole genome shotgun (WGS) entry which is preliminary data.</text>
</comment>
<dbReference type="InterPro" id="IPR006342">
    <property type="entry name" value="FkbM_mtfrase"/>
</dbReference>
<dbReference type="GO" id="GO:0008168">
    <property type="term" value="F:methyltransferase activity"/>
    <property type="evidence" value="ECO:0007669"/>
    <property type="project" value="UniProtKB-KW"/>
</dbReference>
<dbReference type="EMBL" id="JATAAI010000014">
    <property type="protein sequence ID" value="KAK1740957.1"/>
    <property type="molecule type" value="Genomic_DNA"/>
</dbReference>
<dbReference type="Pfam" id="PF05050">
    <property type="entry name" value="Methyltransf_21"/>
    <property type="match status" value="1"/>
</dbReference>
<dbReference type="NCBIfam" id="TIGR01444">
    <property type="entry name" value="fkbM_fam"/>
    <property type="match status" value="1"/>
</dbReference>
<feature type="domain" description="Methyltransferase FkbM" evidence="1">
    <location>
        <begin position="133"/>
        <end position="297"/>
    </location>
</feature>
<reference evidence="2" key="1">
    <citation type="submission" date="2023-06" db="EMBL/GenBank/DDBJ databases">
        <title>Survivors Of The Sea: Transcriptome response of Skeletonema marinoi to long-term dormancy.</title>
        <authorList>
            <person name="Pinder M.I.M."/>
            <person name="Kourtchenko O."/>
            <person name="Robertson E.K."/>
            <person name="Larsson T."/>
            <person name="Maumus F."/>
            <person name="Osuna-Cruz C.M."/>
            <person name="Vancaester E."/>
            <person name="Stenow R."/>
            <person name="Vandepoele K."/>
            <person name="Ploug H."/>
            <person name="Bruchert V."/>
            <person name="Godhe A."/>
            <person name="Topel M."/>
        </authorList>
    </citation>
    <scope>NUCLEOTIDE SEQUENCE</scope>
    <source>
        <strain evidence="2">R05AC</strain>
    </source>
</reference>
<name>A0AAD8Y7J2_9STRA</name>
<dbReference type="Gene3D" id="3.40.50.150">
    <property type="entry name" value="Vaccinia Virus protein VP39"/>
    <property type="match status" value="1"/>
</dbReference>
<evidence type="ECO:0000313" key="3">
    <source>
        <dbReference type="Proteomes" id="UP001224775"/>
    </source>
</evidence>
<protein>
    <submittedName>
        <fullName evidence="2">Methyltransferase, FkbM family</fullName>
        <ecNumber evidence="2">2.1.1.-</ecNumber>
    </submittedName>
</protein>
<organism evidence="2 3">
    <name type="scientific">Skeletonema marinoi</name>
    <dbReference type="NCBI Taxonomy" id="267567"/>
    <lineage>
        <taxon>Eukaryota</taxon>
        <taxon>Sar</taxon>
        <taxon>Stramenopiles</taxon>
        <taxon>Ochrophyta</taxon>
        <taxon>Bacillariophyta</taxon>
        <taxon>Coscinodiscophyceae</taxon>
        <taxon>Thalassiosirophycidae</taxon>
        <taxon>Thalassiosirales</taxon>
        <taxon>Skeletonemataceae</taxon>
        <taxon>Skeletonema</taxon>
        <taxon>Skeletonema marinoi-dohrnii complex</taxon>
    </lineage>
</organism>
<dbReference type="InterPro" id="IPR052514">
    <property type="entry name" value="SAM-dependent_MTase"/>
</dbReference>
<dbReference type="EC" id="2.1.1.-" evidence="2"/>
<keyword evidence="2" id="KW-0808">Transferase</keyword>
<dbReference type="PANTHER" id="PTHR34203:SF15">
    <property type="entry name" value="SLL1173 PROTEIN"/>
    <property type="match status" value="1"/>
</dbReference>
<keyword evidence="3" id="KW-1185">Reference proteome</keyword>
<keyword evidence="2" id="KW-0489">Methyltransferase</keyword>
<dbReference type="Proteomes" id="UP001224775">
    <property type="component" value="Unassembled WGS sequence"/>
</dbReference>